<dbReference type="SMART" id="SM00327">
    <property type="entry name" value="VWA"/>
    <property type="match status" value="1"/>
</dbReference>
<evidence type="ECO:0000256" key="2">
    <source>
        <dbReference type="ARBA" id="ARBA00012180"/>
    </source>
</evidence>
<protein>
    <recommendedName>
        <fullName evidence="2">ribonuclease H</fullName>
        <ecNumber evidence="2">3.1.26.4</ecNumber>
    </recommendedName>
</protein>
<dbReference type="Proteomes" id="UP000290572">
    <property type="component" value="Unassembled WGS sequence"/>
</dbReference>
<evidence type="ECO:0000256" key="3">
    <source>
        <dbReference type="SAM" id="SignalP"/>
    </source>
</evidence>
<evidence type="ECO:0000313" key="6">
    <source>
        <dbReference type="Proteomes" id="UP000290572"/>
    </source>
</evidence>
<dbReference type="InterPro" id="IPR051320">
    <property type="entry name" value="Viral_Replic_Matur_Polypro"/>
</dbReference>
<dbReference type="Gene3D" id="3.10.20.370">
    <property type="match status" value="1"/>
</dbReference>
<dbReference type="InterPro" id="IPR041577">
    <property type="entry name" value="RT_RNaseH_2"/>
</dbReference>
<evidence type="ECO:0000313" key="5">
    <source>
        <dbReference type="EMBL" id="RXN24593.1"/>
    </source>
</evidence>
<dbReference type="InterPro" id="IPR036465">
    <property type="entry name" value="vWFA_dom_sf"/>
</dbReference>
<dbReference type="Pfam" id="PF00092">
    <property type="entry name" value="VWA"/>
    <property type="match status" value="1"/>
</dbReference>
<organism evidence="5 6">
    <name type="scientific">Labeo rohita</name>
    <name type="common">Indian major carp</name>
    <name type="synonym">Cyprinus rohita</name>
    <dbReference type="NCBI Taxonomy" id="84645"/>
    <lineage>
        <taxon>Eukaryota</taxon>
        <taxon>Metazoa</taxon>
        <taxon>Chordata</taxon>
        <taxon>Craniata</taxon>
        <taxon>Vertebrata</taxon>
        <taxon>Euteleostomi</taxon>
        <taxon>Actinopterygii</taxon>
        <taxon>Neopterygii</taxon>
        <taxon>Teleostei</taxon>
        <taxon>Ostariophysi</taxon>
        <taxon>Cypriniformes</taxon>
        <taxon>Cyprinidae</taxon>
        <taxon>Labeoninae</taxon>
        <taxon>Labeonini</taxon>
        <taxon>Labeo</taxon>
    </lineage>
</organism>
<feature type="domain" description="Reverse transcriptase" evidence="4">
    <location>
        <begin position="470"/>
        <end position="676"/>
    </location>
</feature>
<accession>A0A498MXM4</accession>
<dbReference type="GO" id="GO:0004523">
    <property type="term" value="F:RNA-DNA hybrid ribonuclease activity"/>
    <property type="evidence" value="ECO:0007669"/>
    <property type="project" value="UniProtKB-EC"/>
</dbReference>
<gene>
    <name evidence="5" type="ORF">ROHU_006081</name>
</gene>
<keyword evidence="3" id="KW-0732">Signal</keyword>
<dbReference type="PROSITE" id="PS50878">
    <property type="entry name" value="RT_POL"/>
    <property type="match status" value="1"/>
</dbReference>
<dbReference type="PANTHER" id="PTHR33064:SF37">
    <property type="entry name" value="RIBONUCLEASE H"/>
    <property type="match status" value="1"/>
</dbReference>
<sequence>MDSRTVFVLLWMLLSSTSTDIKLDGNGYVDIIIAISSRVPEDDRLIDKIKEMVTEGSIYLYEALDKKVYFKEATILVPPHWNTTKVTNARTESFDKAKIRIDNPAQGDEPYTKQYDGCGKEGQYIHFTPNYLLNDTVIQLYGLKGKVFVHEWAHLRWGVFDETNDKEPFYISNRRVEATRCSKDIKGQLHEVTAGGSLQRCSMDPQTSLPTEKCKFFPNKNQNTNSSLMFLSSLDSGPRILQQRQAATHFLRKIIEDQARVGIVTFSSSASTLSPLITIDSDTTRENLIKLLPTVATGSTLVCSGLSRGLQELGKDGDVSGGELIFLTDGMATDNVASCAPSAIQSGAIIHTLAFGNSADPALTEMANKTGEVQLNPPKPPVSDEPLEVGSFTRTATGESFVVTLSGPPPNFPPNRITDLSAEIQEDTVLLSWTAPGEDLDEGTASTGLIVTWVTLQFLMNHLKLEASPEQPQNRTARESFVVTLLGPSPNFPPNRITDLREITGAEAEPHPPEILDQPSVYTVHEILDSRRRRGASGAAPGGGEQNSDIGNRELLAVRLASAFFSVPVHPETQPILAFTFQNAQYTWTRLAQGYVDSPAVFSAAVQRTLAKMTDLPSTVCVLQYADDLIISSETREDCEKASIIVCNVLAQAGFKASKEKLQWVQPKVTYLGHIIMPGLRAISTDRVQMIRKMKSPQTVQQLQSFLGLVNYCRSWIPDCAIHDKYLRSLIDRKAPPKTLLNWTDEAEMHFAALKKAITTAPSLGLPSFEREFHLHVRETEGVAMGVLLQQHGSTYRPVAYLSKKLDNVAAGMPACLRAVSAAAIVVQMAEKIVLPVTEEDGIKGVVIGILVVAENVMKPLPAFYDVALVIEEEVVMHHLSDYT</sequence>
<keyword evidence="6" id="KW-1185">Reference proteome</keyword>
<name>A0A498MXM4_LABRO</name>
<dbReference type="InterPro" id="IPR002035">
    <property type="entry name" value="VWF_A"/>
</dbReference>
<dbReference type="EC" id="3.1.26.4" evidence="2"/>
<dbReference type="AlphaFoldDB" id="A0A498MXM4"/>
<dbReference type="Pfam" id="PF17919">
    <property type="entry name" value="RT_RNaseH_2"/>
    <property type="match status" value="1"/>
</dbReference>
<dbReference type="Gene3D" id="3.40.50.410">
    <property type="entry name" value="von Willebrand factor, type A domain"/>
    <property type="match status" value="1"/>
</dbReference>
<dbReference type="SUPFAM" id="SSF56672">
    <property type="entry name" value="DNA/RNA polymerases"/>
    <property type="match status" value="1"/>
</dbReference>
<dbReference type="InterPro" id="IPR013642">
    <property type="entry name" value="CLCA_N"/>
</dbReference>
<feature type="signal peptide" evidence="3">
    <location>
        <begin position="1"/>
        <end position="18"/>
    </location>
</feature>
<evidence type="ECO:0000256" key="1">
    <source>
        <dbReference type="ARBA" id="ARBA00010879"/>
    </source>
</evidence>
<dbReference type="InterPro" id="IPR043128">
    <property type="entry name" value="Rev_trsase/Diguanyl_cyclase"/>
</dbReference>
<dbReference type="SUPFAM" id="SSF53300">
    <property type="entry name" value="vWA-like"/>
    <property type="match status" value="1"/>
</dbReference>
<comment type="similarity">
    <text evidence="1">Belongs to the beta type-B retroviral polymerase family. HERV class-II K(HML-2) pol subfamily.</text>
</comment>
<dbReference type="InterPro" id="IPR000477">
    <property type="entry name" value="RT_dom"/>
</dbReference>
<proteinExistence type="inferred from homology"/>
<dbReference type="Pfam" id="PF08434">
    <property type="entry name" value="CLCA"/>
    <property type="match status" value="1"/>
</dbReference>
<dbReference type="EMBL" id="QBIY01012532">
    <property type="protein sequence ID" value="RXN24593.1"/>
    <property type="molecule type" value="Genomic_DNA"/>
</dbReference>
<evidence type="ECO:0000259" key="4">
    <source>
        <dbReference type="PROSITE" id="PS50878"/>
    </source>
</evidence>
<dbReference type="Gene3D" id="3.10.10.10">
    <property type="entry name" value="HIV Type 1 Reverse Transcriptase, subunit A, domain 1"/>
    <property type="match status" value="1"/>
</dbReference>
<reference evidence="5 6" key="1">
    <citation type="submission" date="2018-03" db="EMBL/GenBank/DDBJ databases">
        <title>Draft genome sequence of Rohu Carp (Labeo rohita).</title>
        <authorList>
            <person name="Das P."/>
            <person name="Kushwaha B."/>
            <person name="Joshi C.G."/>
            <person name="Kumar D."/>
            <person name="Nagpure N.S."/>
            <person name="Sahoo L."/>
            <person name="Das S.P."/>
            <person name="Bit A."/>
            <person name="Patnaik S."/>
            <person name="Meher P.K."/>
            <person name="Jayasankar P."/>
            <person name="Koringa P.G."/>
            <person name="Patel N.V."/>
            <person name="Hinsu A.T."/>
            <person name="Kumar R."/>
            <person name="Pandey M."/>
            <person name="Agarwal S."/>
            <person name="Srivastava S."/>
            <person name="Singh M."/>
            <person name="Iquebal M.A."/>
            <person name="Jaiswal S."/>
            <person name="Angadi U.B."/>
            <person name="Kumar N."/>
            <person name="Raza M."/>
            <person name="Shah T.M."/>
            <person name="Rai A."/>
            <person name="Jena J.K."/>
        </authorList>
    </citation>
    <scope>NUCLEOTIDE SEQUENCE [LARGE SCALE GENOMIC DNA]</scope>
    <source>
        <strain evidence="5">DASCIFA01</strain>
        <tissue evidence="5">Testis</tissue>
    </source>
</reference>
<dbReference type="InterPro" id="IPR043502">
    <property type="entry name" value="DNA/RNA_pol_sf"/>
</dbReference>
<dbReference type="Pfam" id="PF00078">
    <property type="entry name" value="RVT_1"/>
    <property type="match status" value="1"/>
</dbReference>
<dbReference type="CDD" id="cd00198">
    <property type="entry name" value="vWFA"/>
    <property type="match status" value="1"/>
</dbReference>
<dbReference type="PANTHER" id="PTHR33064">
    <property type="entry name" value="POL PROTEIN"/>
    <property type="match status" value="1"/>
</dbReference>
<dbReference type="Gene3D" id="3.30.70.270">
    <property type="match status" value="2"/>
</dbReference>
<feature type="chain" id="PRO_5019744219" description="ribonuclease H" evidence="3">
    <location>
        <begin position="19"/>
        <end position="884"/>
    </location>
</feature>
<comment type="caution">
    <text evidence="5">The sequence shown here is derived from an EMBL/GenBank/DDBJ whole genome shotgun (WGS) entry which is preliminary data.</text>
</comment>